<dbReference type="EMBL" id="FNUK01000008">
    <property type="protein sequence ID" value="SEF71699.1"/>
    <property type="molecule type" value="Genomic_DNA"/>
</dbReference>
<dbReference type="InterPro" id="IPR020846">
    <property type="entry name" value="MFS_dom"/>
</dbReference>
<feature type="transmembrane region" description="Helical" evidence="6">
    <location>
        <begin position="41"/>
        <end position="61"/>
    </location>
</feature>
<evidence type="ECO:0000256" key="2">
    <source>
        <dbReference type="ARBA" id="ARBA00022448"/>
    </source>
</evidence>
<dbReference type="Pfam" id="PF07690">
    <property type="entry name" value="MFS_1"/>
    <property type="match status" value="1"/>
</dbReference>
<reference evidence="9" key="1">
    <citation type="submission" date="2016-10" db="EMBL/GenBank/DDBJ databases">
        <authorList>
            <person name="Varghese N."/>
            <person name="Submissions S."/>
        </authorList>
    </citation>
    <scope>NUCLEOTIDE SEQUENCE [LARGE SCALE GENOMIC DNA]</scope>
    <source>
        <strain evidence="9">DSM 5463</strain>
    </source>
</reference>
<dbReference type="RefSeq" id="WP_103895826.1">
    <property type="nucleotide sequence ID" value="NZ_FNUK01000008.1"/>
</dbReference>
<keyword evidence="3 6" id="KW-0812">Transmembrane</keyword>
<feature type="transmembrane region" description="Helical" evidence="6">
    <location>
        <begin position="295"/>
        <end position="315"/>
    </location>
</feature>
<dbReference type="PROSITE" id="PS50850">
    <property type="entry name" value="MFS"/>
    <property type="match status" value="1"/>
</dbReference>
<dbReference type="AlphaFoldDB" id="A0A1H5U9N9"/>
<dbReference type="SUPFAM" id="SSF103473">
    <property type="entry name" value="MFS general substrate transporter"/>
    <property type="match status" value="1"/>
</dbReference>
<feature type="transmembrane region" description="Helical" evidence="6">
    <location>
        <begin position="243"/>
        <end position="262"/>
    </location>
</feature>
<comment type="subcellular location">
    <subcellularLocation>
        <location evidence="1">Cell membrane</location>
        <topology evidence="1">Multi-pass membrane protein</topology>
    </subcellularLocation>
</comment>
<feature type="domain" description="Major facilitator superfamily (MFS) profile" evidence="7">
    <location>
        <begin position="7"/>
        <end position="380"/>
    </location>
</feature>
<evidence type="ECO:0000256" key="4">
    <source>
        <dbReference type="ARBA" id="ARBA00022989"/>
    </source>
</evidence>
<dbReference type="InterPro" id="IPR051788">
    <property type="entry name" value="MFS_Transporter"/>
</dbReference>
<feature type="transmembrane region" description="Helical" evidence="6">
    <location>
        <begin position="5"/>
        <end position="21"/>
    </location>
</feature>
<feature type="transmembrane region" description="Helical" evidence="6">
    <location>
        <begin position="162"/>
        <end position="184"/>
    </location>
</feature>
<gene>
    <name evidence="8" type="ORF">SAMN05660865_00839</name>
</gene>
<dbReference type="Gene3D" id="1.20.1250.20">
    <property type="entry name" value="MFS general substrate transporter like domains"/>
    <property type="match status" value="2"/>
</dbReference>
<feature type="transmembrane region" description="Helical" evidence="6">
    <location>
        <begin position="354"/>
        <end position="375"/>
    </location>
</feature>
<keyword evidence="9" id="KW-1185">Reference proteome</keyword>
<dbReference type="GO" id="GO:0005886">
    <property type="term" value="C:plasma membrane"/>
    <property type="evidence" value="ECO:0007669"/>
    <property type="project" value="UniProtKB-SubCell"/>
</dbReference>
<dbReference type="InterPro" id="IPR036259">
    <property type="entry name" value="MFS_trans_sf"/>
</dbReference>
<sequence length="383" mass="43716">MKKHVFTITYLFIIMFFIGFSENTRGIFIPLFKNEFKVSNSIIGVMLIVSSLGYVIFQYIGGMLIEKYGYKKIYFISLLLNVIAFLGLGKSINFYMLLMSMFVFNAAISLFSIATNSLVPILFISYQAILMNLTHFFYGFGTSIGQRSVGILLKKGFGWRDVYLGLSVVFAILTIIFFLVNFPYVGFSKGRQKINFKDIIKDKRVVFFILALGFYVFSEISVANWFANFMITSYSLDSLKASYYLSMFFLIFTVGRLVGGFIVERFGYFNSLITFFPTAIVLFTLGLLFGKKYLFLISLSGFFFSIGFPTIVLIVNNTFKENKTYILGIIIALTLTINMILNFIVGVLNDLIGAYYTFYLVPSSLLLSLIFILYIKHKVYKGN</sequence>
<keyword evidence="5 6" id="KW-0472">Membrane</keyword>
<feature type="transmembrane region" description="Helical" evidence="6">
    <location>
        <begin position="73"/>
        <end position="89"/>
    </location>
</feature>
<evidence type="ECO:0000313" key="8">
    <source>
        <dbReference type="EMBL" id="SEF71699.1"/>
    </source>
</evidence>
<dbReference type="PANTHER" id="PTHR23514:SF13">
    <property type="entry name" value="INNER MEMBRANE PROTEIN YBJJ"/>
    <property type="match status" value="1"/>
</dbReference>
<feature type="transmembrane region" description="Helical" evidence="6">
    <location>
        <begin position="269"/>
        <end position="289"/>
    </location>
</feature>
<evidence type="ECO:0000256" key="5">
    <source>
        <dbReference type="ARBA" id="ARBA00023136"/>
    </source>
</evidence>
<keyword evidence="4 6" id="KW-1133">Transmembrane helix</keyword>
<dbReference type="OrthoDB" id="1674556at2"/>
<accession>A0A1H5U9N9</accession>
<keyword evidence="2" id="KW-0813">Transport</keyword>
<evidence type="ECO:0000256" key="1">
    <source>
        <dbReference type="ARBA" id="ARBA00004651"/>
    </source>
</evidence>
<feature type="transmembrane region" description="Helical" evidence="6">
    <location>
        <begin position="327"/>
        <end position="348"/>
    </location>
</feature>
<evidence type="ECO:0000256" key="6">
    <source>
        <dbReference type="SAM" id="Phobius"/>
    </source>
</evidence>
<protein>
    <submittedName>
        <fullName evidence="8">Fucose permease</fullName>
    </submittedName>
</protein>
<evidence type="ECO:0000313" key="9">
    <source>
        <dbReference type="Proteomes" id="UP000242850"/>
    </source>
</evidence>
<proteinExistence type="predicted"/>
<dbReference type="PANTHER" id="PTHR23514">
    <property type="entry name" value="BYPASS OF STOP CODON PROTEIN 6"/>
    <property type="match status" value="1"/>
</dbReference>
<feature type="transmembrane region" description="Helical" evidence="6">
    <location>
        <begin position="205"/>
        <end position="231"/>
    </location>
</feature>
<organism evidence="8 9">
    <name type="scientific">Caloramator fervidus</name>
    <dbReference type="NCBI Taxonomy" id="29344"/>
    <lineage>
        <taxon>Bacteria</taxon>
        <taxon>Bacillati</taxon>
        <taxon>Bacillota</taxon>
        <taxon>Clostridia</taxon>
        <taxon>Eubacteriales</taxon>
        <taxon>Clostridiaceae</taxon>
        <taxon>Caloramator</taxon>
    </lineage>
</organism>
<dbReference type="GO" id="GO:0022857">
    <property type="term" value="F:transmembrane transporter activity"/>
    <property type="evidence" value="ECO:0007669"/>
    <property type="project" value="InterPro"/>
</dbReference>
<dbReference type="Proteomes" id="UP000242850">
    <property type="component" value="Unassembled WGS sequence"/>
</dbReference>
<name>A0A1H5U9N9_9CLOT</name>
<dbReference type="InterPro" id="IPR011701">
    <property type="entry name" value="MFS"/>
</dbReference>
<evidence type="ECO:0000259" key="7">
    <source>
        <dbReference type="PROSITE" id="PS50850"/>
    </source>
</evidence>
<evidence type="ECO:0000256" key="3">
    <source>
        <dbReference type="ARBA" id="ARBA00022692"/>
    </source>
</evidence>